<dbReference type="Proteomes" id="UP000034696">
    <property type="component" value="Unassembled WGS sequence"/>
</dbReference>
<evidence type="ECO:0000259" key="2">
    <source>
        <dbReference type="Pfam" id="PF10543"/>
    </source>
</evidence>
<gene>
    <name evidence="3" type="ORF">UX06_C0023G0008</name>
</gene>
<dbReference type="EMBL" id="LCKT01000023">
    <property type="protein sequence ID" value="KKU04293.1"/>
    <property type="molecule type" value="Genomic_DNA"/>
</dbReference>
<accession>A0A0G1PFT6</accession>
<dbReference type="InterPro" id="IPR018873">
    <property type="entry name" value="KilA-N_DNA-bd_domain"/>
</dbReference>
<sequence>MFDSDLAGLYEVKTKVFNQAVRRNIERFPDDFMFLLTKEEYRALRSQIVTLETGRGQHRKYLPYAFTEQGVAMLSSVLKSRRAIQVNIQIIRTFTRLRELMASHEELRRKIEELEKKSDQRFKTIFELIKNLLDEKVKPRAKIGFSAN</sequence>
<organism evidence="3 4">
    <name type="scientific">Candidatus Giovannonibacteria bacterium GW2011_GWA2_45_21</name>
    <dbReference type="NCBI Taxonomy" id="1618649"/>
    <lineage>
        <taxon>Bacteria</taxon>
        <taxon>Candidatus Giovannoniibacteriota</taxon>
    </lineage>
</organism>
<evidence type="ECO:0000313" key="3">
    <source>
        <dbReference type="EMBL" id="KKU04293.1"/>
    </source>
</evidence>
<feature type="coiled-coil region" evidence="1">
    <location>
        <begin position="97"/>
        <end position="124"/>
    </location>
</feature>
<dbReference type="Pfam" id="PF10543">
    <property type="entry name" value="ORF6N"/>
    <property type="match status" value="1"/>
</dbReference>
<feature type="domain" description="KilA-N DNA-binding" evidence="2">
    <location>
        <begin position="1"/>
        <end position="77"/>
    </location>
</feature>
<reference evidence="3 4" key="1">
    <citation type="journal article" date="2015" name="Nature">
        <title>rRNA introns, odd ribosomes, and small enigmatic genomes across a large radiation of phyla.</title>
        <authorList>
            <person name="Brown C.T."/>
            <person name="Hug L.A."/>
            <person name="Thomas B.C."/>
            <person name="Sharon I."/>
            <person name="Castelle C.J."/>
            <person name="Singh A."/>
            <person name="Wilkins M.J."/>
            <person name="Williams K.H."/>
            <person name="Banfield J.F."/>
        </authorList>
    </citation>
    <scope>NUCLEOTIDE SEQUENCE [LARGE SCALE GENOMIC DNA]</scope>
</reference>
<comment type="caution">
    <text evidence="3">The sequence shown here is derived from an EMBL/GenBank/DDBJ whole genome shotgun (WGS) entry which is preliminary data.</text>
</comment>
<protein>
    <recommendedName>
        <fullName evidence="2">KilA-N DNA-binding domain-containing protein</fullName>
    </recommendedName>
</protein>
<dbReference type="AlphaFoldDB" id="A0A0G1PFT6"/>
<evidence type="ECO:0000313" key="4">
    <source>
        <dbReference type="Proteomes" id="UP000034696"/>
    </source>
</evidence>
<keyword evidence="1" id="KW-0175">Coiled coil</keyword>
<name>A0A0G1PFT6_9BACT</name>
<evidence type="ECO:0000256" key="1">
    <source>
        <dbReference type="SAM" id="Coils"/>
    </source>
</evidence>
<dbReference type="PATRIC" id="fig|1618649.3.peg.402"/>
<proteinExistence type="predicted"/>